<accession>A0AAN8UCT6</accession>
<comment type="caution">
    <text evidence="2">The sequence shown here is derived from an EMBL/GenBank/DDBJ whole genome shotgun (WGS) entry which is preliminary data.</text>
</comment>
<keyword evidence="3" id="KW-1185">Reference proteome</keyword>
<proteinExistence type="predicted"/>
<keyword evidence="1" id="KW-0812">Transmembrane</keyword>
<protein>
    <submittedName>
        <fullName evidence="2">Uncharacterized protein</fullName>
    </submittedName>
</protein>
<keyword evidence="1" id="KW-1133">Transmembrane helix</keyword>
<evidence type="ECO:0000313" key="3">
    <source>
        <dbReference type="Proteomes" id="UP001370490"/>
    </source>
</evidence>
<sequence length="51" mass="6050">MTCFMVIFSLPETLGGLAFCFMRRSTHMRMKNFMCTWGTAKMVLMWNMMTQ</sequence>
<organism evidence="2 3">
    <name type="scientific">Dillenia turbinata</name>
    <dbReference type="NCBI Taxonomy" id="194707"/>
    <lineage>
        <taxon>Eukaryota</taxon>
        <taxon>Viridiplantae</taxon>
        <taxon>Streptophyta</taxon>
        <taxon>Embryophyta</taxon>
        <taxon>Tracheophyta</taxon>
        <taxon>Spermatophyta</taxon>
        <taxon>Magnoliopsida</taxon>
        <taxon>eudicotyledons</taxon>
        <taxon>Gunneridae</taxon>
        <taxon>Pentapetalae</taxon>
        <taxon>Dilleniales</taxon>
        <taxon>Dilleniaceae</taxon>
        <taxon>Dillenia</taxon>
    </lineage>
</organism>
<gene>
    <name evidence="2" type="ORF">RJ641_023682</name>
</gene>
<reference evidence="2 3" key="1">
    <citation type="submission" date="2023-12" db="EMBL/GenBank/DDBJ databases">
        <title>A high-quality genome assembly for Dillenia turbinata (Dilleniales).</title>
        <authorList>
            <person name="Chanderbali A."/>
        </authorList>
    </citation>
    <scope>NUCLEOTIDE SEQUENCE [LARGE SCALE GENOMIC DNA]</scope>
    <source>
        <strain evidence="2">LSX21</strain>
        <tissue evidence="2">Leaf</tissue>
    </source>
</reference>
<dbReference type="EMBL" id="JBAMMX010000028">
    <property type="protein sequence ID" value="KAK6911589.1"/>
    <property type="molecule type" value="Genomic_DNA"/>
</dbReference>
<dbReference type="Proteomes" id="UP001370490">
    <property type="component" value="Unassembled WGS sequence"/>
</dbReference>
<dbReference type="AlphaFoldDB" id="A0AAN8UCT6"/>
<evidence type="ECO:0000313" key="2">
    <source>
        <dbReference type="EMBL" id="KAK6911589.1"/>
    </source>
</evidence>
<keyword evidence="1" id="KW-0472">Membrane</keyword>
<feature type="transmembrane region" description="Helical" evidence="1">
    <location>
        <begin position="6"/>
        <end position="22"/>
    </location>
</feature>
<evidence type="ECO:0000256" key="1">
    <source>
        <dbReference type="SAM" id="Phobius"/>
    </source>
</evidence>
<name>A0AAN8UCT6_9MAGN</name>